<dbReference type="GO" id="GO:0016787">
    <property type="term" value="F:hydrolase activity"/>
    <property type="evidence" value="ECO:0007669"/>
    <property type="project" value="UniProtKB-UniRule"/>
</dbReference>
<dbReference type="NCBIfam" id="TIGR00040">
    <property type="entry name" value="yfcE"/>
    <property type="match status" value="1"/>
</dbReference>
<evidence type="ECO:0000313" key="4">
    <source>
        <dbReference type="EMBL" id="KUP05902.1"/>
    </source>
</evidence>
<protein>
    <recommendedName>
        <fullName evidence="2">Phosphoesterase</fullName>
        <ecNumber evidence="2">3.1.4.-</ecNumber>
    </recommendedName>
</protein>
<dbReference type="InterPro" id="IPR041802">
    <property type="entry name" value="MPP_YfcE"/>
</dbReference>
<dbReference type="CDD" id="cd00841">
    <property type="entry name" value="MPP_YfcE"/>
    <property type="match status" value="1"/>
</dbReference>
<keyword evidence="2" id="KW-0479">Metal-binding</keyword>
<dbReference type="EC" id="3.1.4.-" evidence="2"/>
<evidence type="ECO:0000256" key="1">
    <source>
        <dbReference type="ARBA" id="ARBA00008950"/>
    </source>
</evidence>
<dbReference type="PANTHER" id="PTHR11124">
    <property type="entry name" value="VACUOLAR SORTING PROTEIN VPS29"/>
    <property type="match status" value="1"/>
</dbReference>
<evidence type="ECO:0000259" key="3">
    <source>
        <dbReference type="Pfam" id="PF12850"/>
    </source>
</evidence>
<dbReference type="InterPro" id="IPR000979">
    <property type="entry name" value="Phosphodiesterase_MJ0936/Vps29"/>
</dbReference>
<dbReference type="AlphaFoldDB" id="A0A147K7A5"/>
<feature type="domain" description="Calcineurin-like phosphoesterase" evidence="3">
    <location>
        <begin position="1"/>
        <end position="142"/>
    </location>
</feature>
<evidence type="ECO:0000256" key="2">
    <source>
        <dbReference type="RuleBase" id="RU362039"/>
    </source>
</evidence>
<dbReference type="GO" id="GO:0046872">
    <property type="term" value="F:metal ion binding"/>
    <property type="evidence" value="ECO:0007669"/>
    <property type="project" value="UniProtKB-KW"/>
</dbReference>
<comment type="similarity">
    <text evidence="1 2">Belongs to the metallophosphoesterase superfamily. YfcE family.</text>
</comment>
<reference evidence="4 5" key="1">
    <citation type="journal article" date="2016" name="Front. Microbiol.">
        <title>Microevolution Analysis of Bacillus coahuilensis Unveils Differences in Phosphorus Acquisition Strategies and Their Regulation.</title>
        <authorList>
            <person name="Gomez-Lunar Z."/>
            <person name="Hernandez-Gonzalez I."/>
            <person name="Rodriguez-Torres M.D."/>
            <person name="Souza V."/>
            <person name="Olmedo-Alvarez G."/>
        </authorList>
    </citation>
    <scope>NUCLEOTIDE SEQUENCE [LARGE SCALE GENOMIC DNA]</scope>
    <source>
        <strain evidence="5">p1.1.43</strain>
    </source>
</reference>
<evidence type="ECO:0000313" key="5">
    <source>
        <dbReference type="Proteomes" id="UP000074108"/>
    </source>
</evidence>
<dbReference type="EMBL" id="LDYG01000032">
    <property type="protein sequence ID" value="KUP05902.1"/>
    <property type="molecule type" value="Genomic_DNA"/>
</dbReference>
<dbReference type="InterPro" id="IPR029052">
    <property type="entry name" value="Metallo-depent_PP-like"/>
</dbReference>
<accession>A0A147K7A5</accession>
<dbReference type="OrthoDB" id="9800565at2"/>
<dbReference type="Gene3D" id="3.60.21.10">
    <property type="match status" value="1"/>
</dbReference>
<comment type="cofactor">
    <cofactor evidence="2">
        <name>a divalent metal cation</name>
        <dbReference type="ChEBI" id="CHEBI:60240"/>
    </cofactor>
</comment>
<comment type="caution">
    <text evidence="4">The sequence shown here is derived from an EMBL/GenBank/DDBJ whole genome shotgun (WGS) entry which is preliminary data.</text>
</comment>
<keyword evidence="5" id="KW-1185">Reference proteome</keyword>
<sequence>MKALIVSDNHGDRDVLRELKSLYQNDVDVMIHCGDSELKETASEMTGFVGVKGNCDWEGNYPKDLVVEWGVHKILVTHGHVYNVKMSLMNLSYKAREVGATIACFGHSHQLGAEIIDGVLFVNPGSILMPRGRTEKTYAFLTSVDEKLVVQFYDRNHKELVELTTEFNLK</sequence>
<gene>
    <name evidence="4" type="ORF">Q75_11020</name>
</gene>
<proteinExistence type="inferred from homology"/>
<dbReference type="PATRIC" id="fig|1150625.3.peg.2342"/>
<organism evidence="4 5">
    <name type="scientific">Bacillus coahuilensis p1.1.43</name>
    <dbReference type="NCBI Taxonomy" id="1150625"/>
    <lineage>
        <taxon>Bacteria</taxon>
        <taxon>Bacillati</taxon>
        <taxon>Bacillota</taxon>
        <taxon>Bacilli</taxon>
        <taxon>Bacillales</taxon>
        <taxon>Bacillaceae</taxon>
        <taxon>Bacillus</taxon>
    </lineage>
</organism>
<dbReference type="Pfam" id="PF12850">
    <property type="entry name" value="Metallophos_2"/>
    <property type="match status" value="1"/>
</dbReference>
<dbReference type="RefSeq" id="WP_059351370.1">
    <property type="nucleotide sequence ID" value="NZ_LDYG01000032.1"/>
</dbReference>
<dbReference type="Proteomes" id="UP000074108">
    <property type="component" value="Unassembled WGS sequence"/>
</dbReference>
<dbReference type="InterPro" id="IPR024654">
    <property type="entry name" value="Calcineurin-like_PHP_lpxH"/>
</dbReference>
<dbReference type="SUPFAM" id="SSF56300">
    <property type="entry name" value="Metallo-dependent phosphatases"/>
    <property type="match status" value="1"/>
</dbReference>
<dbReference type="STRING" id="1150625.Q75_11020"/>
<name>A0A147K7A5_9BACI</name>